<organism evidence="1 2">
    <name type="scientific">Roseitalea porphyridii</name>
    <dbReference type="NCBI Taxonomy" id="1852022"/>
    <lineage>
        <taxon>Bacteria</taxon>
        <taxon>Pseudomonadati</taxon>
        <taxon>Pseudomonadota</taxon>
        <taxon>Alphaproteobacteria</taxon>
        <taxon>Hyphomicrobiales</taxon>
        <taxon>Ahrensiaceae</taxon>
        <taxon>Roseitalea</taxon>
    </lineage>
</organism>
<evidence type="ECO:0000313" key="1">
    <source>
        <dbReference type="EMBL" id="QBK30966.1"/>
    </source>
</evidence>
<dbReference type="PROSITE" id="PS51257">
    <property type="entry name" value="PROKAR_LIPOPROTEIN"/>
    <property type="match status" value="1"/>
</dbReference>
<dbReference type="AlphaFoldDB" id="A0A4P6V2Y0"/>
<protein>
    <recommendedName>
        <fullName evidence="3">Lipoprotein</fullName>
    </recommendedName>
</protein>
<dbReference type="Proteomes" id="UP000293719">
    <property type="component" value="Chromosome"/>
</dbReference>
<name>A0A4P6V2Y0_9HYPH</name>
<dbReference type="KEGG" id="rpod:E0E05_10405"/>
<dbReference type="OrthoDB" id="8419513at2"/>
<evidence type="ECO:0000313" key="2">
    <source>
        <dbReference type="Proteomes" id="UP000293719"/>
    </source>
</evidence>
<dbReference type="EMBL" id="CP036532">
    <property type="protein sequence ID" value="QBK30966.1"/>
    <property type="molecule type" value="Genomic_DNA"/>
</dbReference>
<keyword evidence="2" id="KW-1185">Reference proteome</keyword>
<proteinExistence type="predicted"/>
<sequence length="147" mass="15724">MRDSPISKITKWREVPAGLAAGTALLFVLAGCQAFEPPGGPVVAEVDAPSPVAALQRINERGLQCWFRSGDRDFRNYAMVPELDTRTGQPRILIVRRGNQQGLPELVITAGGDPVRITTFGPLAGESLSARINADILAWSAGRPSCS</sequence>
<dbReference type="RefSeq" id="WP_131616645.1">
    <property type="nucleotide sequence ID" value="NZ_CP036532.1"/>
</dbReference>
<accession>A0A4P6V2Y0</accession>
<evidence type="ECO:0008006" key="3">
    <source>
        <dbReference type="Google" id="ProtNLM"/>
    </source>
</evidence>
<reference evidence="1 2" key="1">
    <citation type="journal article" date="2017" name="Int. J. Syst. Evol. Microbiol.">
        <title>Roseitalea porphyridii gen. nov., sp. nov., isolated from a red alga, and reclassification of Hoeflea suaedae Chung et al. 2013 as Pseudohoeflea suaedae gen. nov., comb. nov.</title>
        <authorList>
            <person name="Hyeon J.W."/>
            <person name="Jeong S.E."/>
            <person name="Baek K."/>
            <person name="Jeon C.O."/>
        </authorList>
    </citation>
    <scope>NUCLEOTIDE SEQUENCE [LARGE SCALE GENOMIC DNA]</scope>
    <source>
        <strain evidence="1 2">MA7-20</strain>
    </source>
</reference>
<dbReference type="GeneID" id="90767709"/>
<gene>
    <name evidence="1" type="ORF">E0E05_10405</name>
</gene>